<dbReference type="GO" id="GO:0009279">
    <property type="term" value="C:cell outer membrane"/>
    <property type="evidence" value="ECO:0007669"/>
    <property type="project" value="UniProtKB-SubCell"/>
</dbReference>
<keyword evidence="8 15" id="KW-0675">Receptor</keyword>
<dbReference type="Pfam" id="PF00593">
    <property type="entry name" value="TonB_dep_Rec_b-barrel"/>
    <property type="match status" value="1"/>
</dbReference>
<gene>
    <name evidence="15" type="ORF">EP073_13635</name>
</gene>
<dbReference type="PANTHER" id="PTHR30069:SF8">
    <property type="entry name" value="TONB-DEPENDENT SIDEROPHORE RECEPTOR PROTEIN"/>
    <property type="match status" value="1"/>
</dbReference>
<sequence>MPLAAFAVILLSAGVYAAEQDTITLDAVEVVGTAEEQAKQSLGASIITKEDIEKRPPANDLSDIIRRQPGVNLTGNTATGMRGNNRQIDLRGMGPENTLILIDGRPVMSRSSVRYGWDGERDTRGDTNWVPAEMVERIEILRGPAAARYGSGAMGGVVNIITKKPEDKLTGSMSFYTNMPEDSKEGGNKRVNVSVSGPVSNSLSFRVYGSRSESEGDAPDINSDAIDTDSDTSIIAGREGVNNKDINAILSWVVNKQQIIDFGASYSRQGNEYAGDALLGAVGAGDAAARSMLGEETNIMRRRSYFVTHSGNWDWGSSRVDLSYEGTDNVRLDEGLAGGSEGKINTAENWNLTELENYRAKAEVNIPVVLFGFHQTATLGAEYLKEKMKDPGNTGRNATTTAPDYEAGNSELEQYSYAAYVEDNIYLGHGVTLTPGVRMDYHEIFGSNASPSLNAMWELNKNWTVKGGIARAYKAPNLYQGNPNYLLSSNGNGCAYRNPSGSSSCYLLGNDDLEPEISINKEIGLAFESDIFNASATYFRNDYDSKIYAGTEPVDYTDRYVYQWQNAEDAIVEGVEGNVFVAVGKDIDFNTNITYMIKNETKKDGQPLSIVPEYTINSFVDWRATDSLLLGVNATYYGKQEPRTLNYKRPDVPLSEEAMENRDPYYIFGIYGTYKIIDTITFKAGINNLFDKQLYREGNAYSVTSGAGAGGDTYNEPGRSYYVSMTMDF</sequence>
<dbReference type="PANTHER" id="PTHR30069">
    <property type="entry name" value="TONB-DEPENDENT OUTER MEMBRANE RECEPTOR"/>
    <property type="match status" value="1"/>
</dbReference>
<comment type="subcellular location">
    <subcellularLocation>
        <location evidence="1 10">Cell outer membrane</location>
        <topology evidence="1 10">Multi-pass membrane protein</topology>
    </subcellularLocation>
</comment>
<dbReference type="EMBL" id="CP035108">
    <property type="protein sequence ID" value="QAR34531.1"/>
    <property type="molecule type" value="Genomic_DNA"/>
</dbReference>
<dbReference type="PROSITE" id="PS52016">
    <property type="entry name" value="TONB_DEPENDENT_REC_3"/>
    <property type="match status" value="1"/>
</dbReference>
<evidence type="ECO:0000313" key="16">
    <source>
        <dbReference type="Proteomes" id="UP000287502"/>
    </source>
</evidence>
<organism evidence="15 16">
    <name type="scientific">Geovibrio thiophilus</name>
    <dbReference type="NCBI Taxonomy" id="139438"/>
    <lineage>
        <taxon>Bacteria</taxon>
        <taxon>Pseudomonadati</taxon>
        <taxon>Deferribacterota</taxon>
        <taxon>Deferribacteres</taxon>
        <taxon>Deferribacterales</taxon>
        <taxon>Geovibrionaceae</taxon>
        <taxon>Geovibrio</taxon>
    </lineage>
</organism>
<evidence type="ECO:0000256" key="3">
    <source>
        <dbReference type="ARBA" id="ARBA00022448"/>
    </source>
</evidence>
<proteinExistence type="inferred from homology"/>
<evidence type="ECO:0000256" key="12">
    <source>
        <dbReference type="SAM" id="SignalP"/>
    </source>
</evidence>
<dbReference type="AlphaFoldDB" id="A0A410K2E1"/>
<dbReference type="Pfam" id="PF07715">
    <property type="entry name" value="Plug"/>
    <property type="match status" value="1"/>
</dbReference>
<dbReference type="GO" id="GO:0015344">
    <property type="term" value="F:siderophore uptake transmembrane transporter activity"/>
    <property type="evidence" value="ECO:0007669"/>
    <property type="project" value="TreeGrafter"/>
</dbReference>
<comment type="similarity">
    <text evidence="2 10 11">Belongs to the TonB-dependent receptor family.</text>
</comment>
<dbReference type="InterPro" id="IPR036942">
    <property type="entry name" value="Beta-barrel_TonB_sf"/>
</dbReference>
<dbReference type="GO" id="GO:0038023">
    <property type="term" value="F:signaling receptor activity"/>
    <property type="evidence" value="ECO:0007669"/>
    <property type="project" value="InterPro"/>
</dbReference>
<keyword evidence="6 11" id="KW-0798">TonB box</keyword>
<evidence type="ECO:0000256" key="8">
    <source>
        <dbReference type="ARBA" id="ARBA00023170"/>
    </source>
</evidence>
<feature type="chain" id="PRO_5019395350" evidence="12">
    <location>
        <begin position="18"/>
        <end position="729"/>
    </location>
</feature>
<dbReference type="Gene3D" id="2.40.170.20">
    <property type="entry name" value="TonB-dependent receptor, beta-barrel domain"/>
    <property type="match status" value="1"/>
</dbReference>
<dbReference type="GO" id="GO:0044718">
    <property type="term" value="P:siderophore transmembrane transport"/>
    <property type="evidence" value="ECO:0007669"/>
    <property type="project" value="TreeGrafter"/>
</dbReference>
<accession>A0A410K2E1</accession>
<evidence type="ECO:0000256" key="6">
    <source>
        <dbReference type="ARBA" id="ARBA00023077"/>
    </source>
</evidence>
<dbReference type="KEGG" id="gtl:EP073_13635"/>
<dbReference type="InterPro" id="IPR012910">
    <property type="entry name" value="Plug_dom"/>
</dbReference>
<keyword evidence="12" id="KW-0732">Signal</keyword>
<dbReference type="InterPro" id="IPR010105">
    <property type="entry name" value="TonB_sidphr_rcpt"/>
</dbReference>
<dbReference type="CDD" id="cd01347">
    <property type="entry name" value="ligand_gated_channel"/>
    <property type="match status" value="1"/>
</dbReference>
<keyword evidence="4 10" id="KW-1134">Transmembrane beta strand</keyword>
<evidence type="ECO:0000259" key="13">
    <source>
        <dbReference type="Pfam" id="PF00593"/>
    </source>
</evidence>
<evidence type="ECO:0000256" key="11">
    <source>
        <dbReference type="RuleBase" id="RU003357"/>
    </source>
</evidence>
<reference evidence="15 16" key="1">
    <citation type="submission" date="2019-01" db="EMBL/GenBank/DDBJ databases">
        <title>Geovibrio thiophilus DSM 11263, complete genome.</title>
        <authorList>
            <person name="Spring S."/>
            <person name="Bunk B."/>
            <person name="Sproer C."/>
        </authorList>
    </citation>
    <scope>NUCLEOTIDE SEQUENCE [LARGE SCALE GENOMIC DNA]</scope>
    <source>
        <strain evidence="15 16">DSM 11263</strain>
    </source>
</reference>
<feature type="signal peptide" evidence="12">
    <location>
        <begin position="1"/>
        <end position="17"/>
    </location>
</feature>
<evidence type="ECO:0000256" key="5">
    <source>
        <dbReference type="ARBA" id="ARBA00022692"/>
    </source>
</evidence>
<keyword evidence="3 10" id="KW-0813">Transport</keyword>
<name>A0A410K2E1_9BACT</name>
<dbReference type="Gene3D" id="2.170.130.10">
    <property type="entry name" value="TonB-dependent receptor, plug domain"/>
    <property type="match status" value="1"/>
</dbReference>
<keyword evidence="16" id="KW-1185">Reference proteome</keyword>
<dbReference type="OrthoDB" id="9759247at2"/>
<evidence type="ECO:0000256" key="4">
    <source>
        <dbReference type="ARBA" id="ARBA00022452"/>
    </source>
</evidence>
<evidence type="ECO:0000256" key="2">
    <source>
        <dbReference type="ARBA" id="ARBA00009810"/>
    </source>
</evidence>
<evidence type="ECO:0000259" key="14">
    <source>
        <dbReference type="Pfam" id="PF07715"/>
    </source>
</evidence>
<dbReference type="InterPro" id="IPR058134">
    <property type="entry name" value="PirA/FepA/PfeA"/>
</dbReference>
<evidence type="ECO:0000256" key="9">
    <source>
        <dbReference type="ARBA" id="ARBA00023237"/>
    </source>
</evidence>
<dbReference type="NCBIfam" id="TIGR01783">
    <property type="entry name" value="TonB-siderophor"/>
    <property type="match status" value="1"/>
</dbReference>
<dbReference type="InterPro" id="IPR039426">
    <property type="entry name" value="TonB-dep_rcpt-like"/>
</dbReference>
<dbReference type="InterPro" id="IPR000531">
    <property type="entry name" value="Beta-barrel_TonB"/>
</dbReference>
<dbReference type="SUPFAM" id="SSF56935">
    <property type="entry name" value="Porins"/>
    <property type="match status" value="1"/>
</dbReference>
<evidence type="ECO:0000256" key="1">
    <source>
        <dbReference type="ARBA" id="ARBA00004571"/>
    </source>
</evidence>
<keyword evidence="7 10" id="KW-0472">Membrane</keyword>
<evidence type="ECO:0000313" key="15">
    <source>
        <dbReference type="EMBL" id="QAR34531.1"/>
    </source>
</evidence>
<feature type="domain" description="TonB-dependent receptor plug" evidence="14">
    <location>
        <begin position="44"/>
        <end position="157"/>
    </location>
</feature>
<dbReference type="Proteomes" id="UP000287502">
    <property type="component" value="Chromosome"/>
</dbReference>
<keyword evidence="9 10" id="KW-0998">Cell outer membrane</keyword>
<dbReference type="InterPro" id="IPR037066">
    <property type="entry name" value="Plug_dom_sf"/>
</dbReference>
<keyword evidence="5 10" id="KW-0812">Transmembrane</keyword>
<feature type="domain" description="TonB-dependent receptor-like beta-barrel" evidence="13">
    <location>
        <begin position="287"/>
        <end position="689"/>
    </location>
</feature>
<dbReference type="NCBIfam" id="NF010051">
    <property type="entry name" value="PRK13528.1"/>
    <property type="match status" value="1"/>
</dbReference>
<evidence type="ECO:0000256" key="7">
    <source>
        <dbReference type="ARBA" id="ARBA00023136"/>
    </source>
</evidence>
<protein>
    <submittedName>
        <fullName evidence="15">TonB-dependent siderophore receptor</fullName>
    </submittedName>
</protein>
<dbReference type="NCBIfam" id="NF010048">
    <property type="entry name" value="PRK13524.1"/>
    <property type="match status" value="1"/>
</dbReference>
<evidence type="ECO:0000256" key="10">
    <source>
        <dbReference type="PROSITE-ProRule" id="PRU01360"/>
    </source>
</evidence>